<dbReference type="OrthoDB" id="362670at2"/>
<sequence length="342" mass="38433">MKKWIAVLFLLLTVFLASCDNNGVDTLTYAVFPYMPDTGYYQEMIERRWAEIEPDIKLVRAEWNCYEDGVPDGIDVIMYDTVMLDTLIENGWIQAIDRNAVQKAEDIFPFALEGLTVDGRLYGIPVLLCGNFLIYDLDCADLADAEHLTDFAHESGILVINSESSINRPQYIHEILADTRREANPSADSDEDDLMSLMDQLAIDAHERDDDTQVALAYDSGIGKGYIGFSESIRLLGNRISRTGIKSISFSDQEDLPRVYVDAVAVNSKVKGKRYEKCMELMNVIAEADVLSSVSVQNGVPQYLLLARKSAYESLVKRFPLYAQIEKLAFNENNQAILGPRP</sequence>
<dbReference type="EMBL" id="FOIL01000073">
    <property type="protein sequence ID" value="SET93245.1"/>
    <property type="molecule type" value="Genomic_DNA"/>
</dbReference>
<dbReference type="AlphaFoldDB" id="A0A1I0I943"/>
<organism evidence="2 3">
    <name type="scientific">[Clostridium] aminophilum</name>
    <dbReference type="NCBI Taxonomy" id="1526"/>
    <lineage>
        <taxon>Bacteria</taxon>
        <taxon>Bacillati</taxon>
        <taxon>Bacillota</taxon>
        <taxon>Clostridia</taxon>
        <taxon>Lachnospirales</taxon>
        <taxon>Lachnospiraceae</taxon>
    </lineage>
</organism>
<dbReference type="PROSITE" id="PS51257">
    <property type="entry name" value="PROKAR_LIPOPROTEIN"/>
    <property type="match status" value="1"/>
</dbReference>
<evidence type="ECO:0000256" key="1">
    <source>
        <dbReference type="SAM" id="SignalP"/>
    </source>
</evidence>
<dbReference type="STRING" id="1526.SAMN02910262_01360"/>
<evidence type="ECO:0000313" key="2">
    <source>
        <dbReference type="EMBL" id="SET93245.1"/>
    </source>
</evidence>
<accession>A0A1I0I943</accession>
<dbReference type="Gene3D" id="3.40.190.10">
    <property type="entry name" value="Periplasmic binding protein-like II"/>
    <property type="match status" value="2"/>
</dbReference>
<feature type="signal peptide" evidence="1">
    <location>
        <begin position="1"/>
        <end position="19"/>
    </location>
</feature>
<proteinExistence type="predicted"/>
<dbReference type="eggNOG" id="COG1653">
    <property type="taxonomic scope" value="Bacteria"/>
</dbReference>
<name>A0A1I0I943_9FIRM</name>
<dbReference type="SUPFAM" id="SSF53850">
    <property type="entry name" value="Periplasmic binding protein-like II"/>
    <property type="match status" value="1"/>
</dbReference>
<keyword evidence="1" id="KW-0732">Signal</keyword>
<feature type="chain" id="PRO_5038727448" evidence="1">
    <location>
        <begin position="20"/>
        <end position="342"/>
    </location>
</feature>
<evidence type="ECO:0000313" key="3">
    <source>
        <dbReference type="Proteomes" id="UP000199820"/>
    </source>
</evidence>
<protein>
    <submittedName>
        <fullName evidence="2">Thiamine pyridinylase</fullName>
    </submittedName>
</protein>
<reference evidence="2 3" key="1">
    <citation type="submission" date="2016-10" db="EMBL/GenBank/DDBJ databases">
        <authorList>
            <person name="de Groot N.N."/>
        </authorList>
    </citation>
    <scope>NUCLEOTIDE SEQUENCE [LARGE SCALE GENOMIC DNA]</scope>
    <source>
        <strain evidence="2 3">KH1P1</strain>
    </source>
</reference>
<gene>
    <name evidence="2" type="ORF">SAMN04487771_10736</name>
</gene>
<keyword evidence="3" id="KW-1185">Reference proteome</keyword>
<dbReference type="Proteomes" id="UP000199820">
    <property type="component" value="Unassembled WGS sequence"/>
</dbReference>
<dbReference type="RefSeq" id="WP_074650564.1">
    <property type="nucleotide sequence ID" value="NZ_FOIL01000073.1"/>
</dbReference>